<proteinExistence type="predicted"/>
<reference evidence="5" key="1">
    <citation type="submission" date="2021-05" db="EMBL/GenBank/DDBJ databases">
        <authorList>
            <person name="Tigano A."/>
        </authorList>
    </citation>
    <scope>NUCLEOTIDE SEQUENCE</scope>
</reference>
<dbReference type="AlphaFoldDB" id="A0A8S4BMR0"/>
<evidence type="ECO:0000256" key="2">
    <source>
        <dbReference type="ARBA" id="ARBA00040329"/>
    </source>
</evidence>
<evidence type="ECO:0000256" key="3">
    <source>
        <dbReference type="SAM" id="MobiDB-lite"/>
    </source>
</evidence>
<evidence type="ECO:0000313" key="5">
    <source>
        <dbReference type="EMBL" id="CAG5983420.1"/>
    </source>
</evidence>
<feature type="compositionally biased region" description="Basic and acidic residues" evidence="3">
    <location>
        <begin position="166"/>
        <end position="181"/>
    </location>
</feature>
<dbReference type="GO" id="GO:0003676">
    <property type="term" value="F:nucleic acid binding"/>
    <property type="evidence" value="ECO:0007669"/>
    <property type="project" value="InterPro"/>
</dbReference>
<dbReference type="OrthoDB" id="1925236at2759"/>
<sequence length="576" mass="65580">MEDGSVCTSRNAKSDAQKNINSTPNAAISIDADTIINTKKFSPQVEGGKTDEELLKGLLTDSYCHVCCSKLLVDSHRQSHYEGKRHAQKVRVYLKAVRAEKTEGSQQTMPNDKNRFCKLCNMVFSSPVVAKSHYEGKVHAKNLRKLSLHQPNTEVLTWPRLSKGPENSDQKLSSEGDKQLHLDPVAATASLSTDTDPNKYCSLCSASFNNPQMALQHYNGRKHQRKQARQKLLNKLRDNVHQANSLMCKMCDVQLNSVEMYQAHMQGNKHQIREKKVSNLCKSQPKVYSTFADELADYIEVQKARGITPKPNQVPLQDGTPQEDGEEAERKQEALETWDLMDTKQTVPIIPCSSSLPKQPHPGTWHPSFPGPPWPAHGWDYNCSPPLPPCSGSSSFTIAPKRSERYRRLSSSSTFSTSSSTSCSFYSSHTSDSEGSEHRHREKRKVRISKRDAAEGSEREERRRKRQRTERDLDSEEGRREESLDSGEERSTKKIKSHGHQFQKEIKCQHDNFDVDRGEETKHITEKREVKDLNLHESGHDKSARLKFKREKRKTKDKVDTRTEEEKLWDDSILGC</sequence>
<evidence type="ECO:0000259" key="4">
    <source>
        <dbReference type="PROSITE" id="PS00028"/>
    </source>
</evidence>
<dbReference type="Proteomes" id="UP000677803">
    <property type="component" value="Unassembled WGS sequence"/>
</dbReference>
<keyword evidence="1" id="KW-0175">Coiled coil</keyword>
<dbReference type="SMART" id="SM00355">
    <property type="entry name" value="ZnF_C2H2"/>
    <property type="match status" value="3"/>
</dbReference>
<dbReference type="PANTHER" id="PTHR46742">
    <property type="entry name" value="LYSINE-RICH COILED-COIL PROTEIN 1"/>
    <property type="match status" value="1"/>
</dbReference>
<dbReference type="SMART" id="SM00451">
    <property type="entry name" value="ZnF_U1"/>
    <property type="match status" value="4"/>
</dbReference>
<feature type="region of interest" description="Disordered" evidence="3">
    <location>
        <begin position="350"/>
        <end position="369"/>
    </location>
</feature>
<dbReference type="InterPro" id="IPR036236">
    <property type="entry name" value="Znf_C2H2_sf"/>
</dbReference>
<organism evidence="5 6">
    <name type="scientific">Menidia menidia</name>
    <name type="common">Atlantic silverside</name>
    <dbReference type="NCBI Taxonomy" id="238744"/>
    <lineage>
        <taxon>Eukaryota</taxon>
        <taxon>Metazoa</taxon>
        <taxon>Chordata</taxon>
        <taxon>Craniata</taxon>
        <taxon>Vertebrata</taxon>
        <taxon>Euteleostomi</taxon>
        <taxon>Actinopterygii</taxon>
        <taxon>Neopterygii</taxon>
        <taxon>Teleostei</taxon>
        <taxon>Neoteleostei</taxon>
        <taxon>Acanthomorphata</taxon>
        <taxon>Ovalentaria</taxon>
        <taxon>Atherinomorphae</taxon>
        <taxon>Atheriniformes</taxon>
        <taxon>Atherinopsidae</taxon>
        <taxon>Menidiinae</taxon>
        <taxon>Menidia</taxon>
    </lineage>
</organism>
<feature type="compositionally biased region" description="Low complexity" evidence="3">
    <location>
        <begin position="409"/>
        <end position="430"/>
    </location>
</feature>
<dbReference type="InterPro" id="IPR013087">
    <property type="entry name" value="Znf_C2H2_type"/>
</dbReference>
<keyword evidence="6" id="KW-1185">Reference proteome</keyword>
<dbReference type="SUPFAM" id="SSF57667">
    <property type="entry name" value="beta-beta-alpha zinc fingers"/>
    <property type="match status" value="4"/>
</dbReference>
<comment type="caution">
    <text evidence="5">The sequence shown here is derived from an EMBL/GenBank/DDBJ whole genome shotgun (WGS) entry which is preliminary data.</text>
</comment>
<gene>
    <name evidence="5" type="ORF">MMEN_LOCUS16639</name>
</gene>
<dbReference type="Pfam" id="PF12874">
    <property type="entry name" value="zf-met"/>
    <property type="match status" value="3"/>
</dbReference>
<feature type="region of interest" description="Disordered" evidence="3">
    <location>
        <begin position="408"/>
        <end position="502"/>
    </location>
</feature>
<feature type="region of interest" description="Disordered" evidence="3">
    <location>
        <begin position="306"/>
        <end position="333"/>
    </location>
</feature>
<feature type="region of interest" description="Disordered" evidence="3">
    <location>
        <begin position="1"/>
        <end position="20"/>
    </location>
</feature>
<feature type="domain" description="C2H2-type" evidence="4">
    <location>
        <begin position="201"/>
        <end position="223"/>
    </location>
</feature>
<dbReference type="PROSITE" id="PS00028">
    <property type="entry name" value="ZINC_FINGER_C2H2_1"/>
    <property type="match status" value="1"/>
</dbReference>
<feature type="compositionally biased region" description="Basic and acidic residues" evidence="3">
    <location>
        <begin position="469"/>
        <end position="492"/>
    </location>
</feature>
<name>A0A8S4BMR0_9TELE</name>
<feature type="compositionally biased region" description="Basic and acidic residues" evidence="3">
    <location>
        <begin position="449"/>
        <end position="461"/>
    </location>
</feature>
<evidence type="ECO:0000313" key="6">
    <source>
        <dbReference type="Proteomes" id="UP000677803"/>
    </source>
</evidence>
<dbReference type="Gene3D" id="3.30.160.60">
    <property type="entry name" value="Classic Zinc Finger"/>
    <property type="match status" value="4"/>
</dbReference>
<accession>A0A8S4BMR0</accession>
<feature type="compositionally biased region" description="Polar residues" evidence="3">
    <location>
        <begin position="1"/>
        <end position="11"/>
    </location>
</feature>
<dbReference type="PANTHER" id="PTHR46742:SF3">
    <property type="entry name" value="LYSINE-RICH COILED-COIL PROTEIN 1"/>
    <property type="match status" value="1"/>
</dbReference>
<dbReference type="GO" id="GO:0008270">
    <property type="term" value="F:zinc ion binding"/>
    <property type="evidence" value="ECO:0007669"/>
    <property type="project" value="InterPro"/>
</dbReference>
<protein>
    <recommendedName>
        <fullName evidence="2">Lysine-rich coiled-coil protein 1</fullName>
    </recommendedName>
</protein>
<dbReference type="EMBL" id="CAJRST010033334">
    <property type="protein sequence ID" value="CAG5983420.1"/>
    <property type="molecule type" value="Genomic_DNA"/>
</dbReference>
<feature type="region of interest" description="Disordered" evidence="3">
    <location>
        <begin position="158"/>
        <end position="181"/>
    </location>
</feature>
<evidence type="ECO:0000256" key="1">
    <source>
        <dbReference type="ARBA" id="ARBA00023054"/>
    </source>
</evidence>
<dbReference type="InterPro" id="IPR003604">
    <property type="entry name" value="Matrin/U1-like-C_Znf_C2H2"/>
</dbReference>